<dbReference type="EMBL" id="JANKHH010000004">
    <property type="protein sequence ID" value="MCR2833603.1"/>
    <property type="molecule type" value="Genomic_DNA"/>
</dbReference>
<evidence type="ECO:0000313" key="2">
    <source>
        <dbReference type="Proteomes" id="UP001206067"/>
    </source>
</evidence>
<comment type="caution">
    <text evidence="1">The sequence shown here is derived from an EMBL/GenBank/DDBJ whole genome shotgun (WGS) entry which is preliminary data.</text>
</comment>
<protein>
    <submittedName>
        <fullName evidence="1">Uncharacterized protein</fullName>
    </submittedName>
</protein>
<gene>
    <name evidence="1" type="ORF">NSO95_06570</name>
</gene>
<keyword evidence="2" id="KW-1185">Reference proteome</keyword>
<proteinExistence type="predicted"/>
<dbReference type="Proteomes" id="UP001206067">
    <property type="component" value="Unassembled WGS sequence"/>
</dbReference>
<dbReference type="RefSeq" id="WP_257595384.1">
    <property type="nucleotide sequence ID" value="NZ_JANKHH010000004.1"/>
</dbReference>
<accession>A0ABT1XPL8</accession>
<reference evidence="1 2" key="1">
    <citation type="submission" date="2022-08" db="EMBL/GenBank/DDBJ databases">
        <title>Polyphasic taxonomy analysis of Qipengyuania sp.RS5-5.</title>
        <authorList>
            <person name="Xamxidin M."/>
            <person name="Wu M."/>
        </authorList>
    </citation>
    <scope>NUCLEOTIDE SEQUENCE [LARGE SCALE GENOMIC DNA]</scope>
    <source>
        <strain evidence="1 2">RS5-5</strain>
    </source>
</reference>
<sequence>MARPSAYPIVDQCEKLALMAAKFLWGTYENWCYELDVQSVSTIASWNKGNGISENYKAKIVKALNKKGCSISIHDFITISYKNFAVVLGIDDPERVDSIIHVHRLSRRRHFGQAGPSVPEGGVAEELLVGEYVGVYLCHSTTDAITHSIAIERFSISKDEVSSGLILSQIRNYVTERSESGPLRNKNGRMVGEIEYADADYTNSIYYLMDVIILESNKIFYGLYTDITGRPVREVFCTKFLLFSWDNKESFPDRSHEGEELYELMLPFVKNDLNVRARLVVEPPPYELRAALLGAVRSARMALERTTL</sequence>
<name>A0ABT1XPL8_9SPHN</name>
<organism evidence="1 2">
    <name type="scientific">Parerythrobacter lacustris</name>
    <dbReference type="NCBI Taxonomy" id="2969984"/>
    <lineage>
        <taxon>Bacteria</taxon>
        <taxon>Pseudomonadati</taxon>
        <taxon>Pseudomonadota</taxon>
        <taxon>Alphaproteobacteria</taxon>
        <taxon>Sphingomonadales</taxon>
        <taxon>Erythrobacteraceae</taxon>
        <taxon>Parerythrobacter</taxon>
    </lineage>
</organism>
<evidence type="ECO:0000313" key="1">
    <source>
        <dbReference type="EMBL" id="MCR2833603.1"/>
    </source>
</evidence>